<organism evidence="1 2">
    <name type="scientific">Pseudomonas phage vB_PpuP-Mudajogi</name>
    <dbReference type="NCBI Taxonomy" id="3132683"/>
    <lineage>
        <taxon>Viruses</taxon>
        <taxon>Duplodnaviria</taxon>
        <taxon>Heunggongvirae</taxon>
        <taxon>Uroviricota</taxon>
        <taxon>Caudoviricetes</taxon>
        <taxon>Autographivirales</taxon>
        <taxon>Autotranscriptaviridae</taxon>
        <taxon>Studiervirinae</taxon>
        <taxon>Ghunavirus</taxon>
    </lineage>
</organism>
<evidence type="ECO:0000313" key="2">
    <source>
        <dbReference type="Proteomes" id="UP001433775"/>
    </source>
</evidence>
<accession>A0AAX4NBS6</accession>
<proteinExistence type="predicted"/>
<gene>
    <name evidence="1" type="ORF">Mudajogi_00018</name>
</gene>
<dbReference type="Proteomes" id="UP001433775">
    <property type="component" value="Segment"/>
</dbReference>
<protein>
    <submittedName>
        <fullName evidence="1">Uncharacterized protein</fullName>
    </submittedName>
</protein>
<sequence>MSARAQGVPRRMPDGLLHLQNFTVTKHSGMAGFLFAKVMTKAQQDIVELCLIQKLTKNGYFGYPSHKDVSTWNEGHGCHRFPKGFLQAQFKPTVYAVYKALGKSPTAEMTSRVNSEMAEV</sequence>
<evidence type="ECO:0000313" key="1">
    <source>
        <dbReference type="EMBL" id="WYW04463.1"/>
    </source>
</evidence>
<name>A0AAX4NBS6_9CAUD</name>
<reference evidence="1" key="1">
    <citation type="submission" date="2024-03" db="EMBL/GenBank/DDBJ databases">
        <title>Isolation and characterization of a phage collection against Pseudomonas putida.</title>
        <authorList>
            <person name="Brauer A."/>
            <person name="Rosendahl S."/>
            <person name="Kangsep A."/>
            <person name="Rikberg R."/>
            <person name="Lewanczyk A.C."/>
            <person name="Horak R."/>
            <person name="Tamman H."/>
        </authorList>
    </citation>
    <scope>NUCLEOTIDE SEQUENCE</scope>
</reference>
<dbReference type="EMBL" id="PP496479">
    <property type="protein sequence ID" value="WYW04463.1"/>
    <property type="molecule type" value="Genomic_DNA"/>
</dbReference>